<reference evidence="2 3" key="1">
    <citation type="submission" date="2016-12" db="EMBL/GenBank/DDBJ databases">
        <title>Complete genome sequence of Microbacterium aurum KACC 15219.</title>
        <authorList>
            <person name="Jung Y."/>
            <person name="Shin J.-H."/>
            <person name="Lee Y.-J."/>
            <person name="Yi H."/>
            <person name="Bahn Y.-S."/>
            <person name="Kim J.F."/>
            <person name="Lee D.-W."/>
        </authorList>
    </citation>
    <scope>NUCLEOTIDE SEQUENCE [LARGE SCALE GENOMIC DNA]</scope>
    <source>
        <strain evidence="2 3">KACC 15219</strain>
    </source>
</reference>
<evidence type="ECO:0000313" key="3">
    <source>
        <dbReference type="Proteomes" id="UP000187185"/>
    </source>
</evidence>
<keyword evidence="1" id="KW-1133">Transmembrane helix</keyword>
<dbReference type="Proteomes" id="UP000187185">
    <property type="component" value="Chromosome"/>
</dbReference>
<organism evidence="2 3">
    <name type="scientific">Microbacterium aurum</name>
    <dbReference type="NCBI Taxonomy" id="36805"/>
    <lineage>
        <taxon>Bacteria</taxon>
        <taxon>Bacillati</taxon>
        <taxon>Actinomycetota</taxon>
        <taxon>Actinomycetes</taxon>
        <taxon>Micrococcales</taxon>
        <taxon>Microbacteriaceae</taxon>
        <taxon>Microbacterium</taxon>
    </lineage>
</organism>
<keyword evidence="1" id="KW-0472">Membrane</keyword>
<protein>
    <submittedName>
        <fullName evidence="2">Uncharacterized protein</fullName>
    </submittedName>
</protein>
<feature type="transmembrane region" description="Helical" evidence="1">
    <location>
        <begin position="41"/>
        <end position="61"/>
    </location>
</feature>
<evidence type="ECO:0000313" key="2">
    <source>
        <dbReference type="EMBL" id="APZ35237.1"/>
    </source>
</evidence>
<evidence type="ECO:0000256" key="1">
    <source>
        <dbReference type="SAM" id="Phobius"/>
    </source>
</evidence>
<dbReference type="KEGG" id="maur:BOH66_14020"/>
<dbReference type="EMBL" id="CP018762">
    <property type="protein sequence ID" value="APZ35237.1"/>
    <property type="molecule type" value="Genomic_DNA"/>
</dbReference>
<proteinExistence type="predicted"/>
<dbReference type="AlphaFoldDB" id="A0A1P8UAU1"/>
<dbReference type="STRING" id="36805.BOH66_14020"/>
<keyword evidence="3" id="KW-1185">Reference proteome</keyword>
<feature type="transmembrane region" description="Helical" evidence="1">
    <location>
        <begin position="93"/>
        <end position="123"/>
    </location>
</feature>
<accession>A0A1P8UAU1</accession>
<feature type="transmembrane region" description="Helical" evidence="1">
    <location>
        <begin position="67"/>
        <end position="86"/>
    </location>
</feature>
<dbReference type="RefSeq" id="WP_076691615.1">
    <property type="nucleotide sequence ID" value="NZ_CP018762.1"/>
</dbReference>
<feature type="transmembrane region" description="Helical" evidence="1">
    <location>
        <begin position="12"/>
        <end position="32"/>
    </location>
</feature>
<gene>
    <name evidence="2" type="ORF">BOH66_14020</name>
</gene>
<sequence>MSPASVRTRSIWRWQLILAAATVSVTATMAVLDPARLTEPAFPGGSIAVVLLTAVTLLVPWQRVPPGGALLLPLAGIVAIGVPSFGGQTRASLLWVFPIAWIATYYPMPALGAAPGLIGVFLTVDAFVGDMQPALVQRAVIVLLCLGFMGVTISVRHPRCSSSWRTPESA</sequence>
<feature type="transmembrane region" description="Helical" evidence="1">
    <location>
        <begin position="135"/>
        <end position="155"/>
    </location>
</feature>
<name>A0A1P8UAU1_9MICO</name>
<keyword evidence="1" id="KW-0812">Transmembrane</keyword>